<dbReference type="HOGENOM" id="CLU_159353_1_1_9"/>
<keyword evidence="1" id="KW-0472">Membrane</keyword>
<dbReference type="Pfam" id="PF06686">
    <property type="entry name" value="SpoIIIAC"/>
    <property type="match status" value="2"/>
</dbReference>
<keyword evidence="1" id="KW-0812">Transmembrane</keyword>
<organism evidence="2 3">
    <name type="scientific">Thermobrachium celere DSM 8682</name>
    <dbReference type="NCBI Taxonomy" id="941824"/>
    <lineage>
        <taxon>Bacteria</taxon>
        <taxon>Bacillati</taxon>
        <taxon>Bacillota</taxon>
        <taxon>Clostridia</taxon>
        <taxon>Eubacteriales</taxon>
        <taxon>Clostridiaceae</taxon>
        <taxon>Thermobrachium</taxon>
    </lineage>
</organism>
<accession>R7RSI6</accession>
<reference evidence="2" key="1">
    <citation type="submission" date="2013-03" db="EMBL/GenBank/DDBJ databases">
        <title>Draft genome sequence of the hydrogen-ethanol-producing anaerobic alkalithermophilic Caloramator celere.</title>
        <authorList>
            <person name="Ciranna A."/>
            <person name="Larjo A."/>
            <person name="Kivisto A."/>
            <person name="Santala V."/>
            <person name="Roos C."/>
            <person name="Karp M."/>
        </authorList>
    </citation>
    <scope>NUCLEOTIDE SEQUENCE [LARGE SCALE GENOMIC DNA]</scope>
    <source>
        <strain evidence="2">DSM 8682</strain>
    </source>
</reference>
<feature type="transmembrane region" description="Helical" evidence="1">
    <location>
        <begin position="66"/>
        <end position="85"/>
    </location>
</feature>
<proteinExistence type="predicted"/>
<protein>
    <submittedName>
        <fullName evidence="2">Stage III sporulation protein AD</fullName>
    </submittedName>
</protein>
<comment type="caution">
    <text evidence="2">The sequence shown here is derived from an EMBL/GenBank/DDBJ whole genome shotgun (WGS) entry which is preliminary data.</text>
</comment>
<feature type="transmembrane region" description="Helical" evidence="1">
    <location>
        <begin position="106"/>
        <end position="127"/>
    </location>
</feature>
<dbReference type="InterPro" id="IPR014211">
    <property type="entry name" value="Spore_III_AD"/>
</dbReference>
<dbReference type="eggNOG" id="ENOG5032SJW">
    <property type="taxonomic scope" value="Bacteria"/>
</dbReference>
<evidence type="ECO:0000313" key="3">
    <source>
        <dbReference type="Proteomes" id="UP000014923"/>
    </source>
</evidence>
<dbReference type="InterPro" id="IPR025664">
    <property type="entry name" value="Spore_III_AC/AD"/>
</dbReference>
<feature type="transmembrane region" description="Helical" evidence="1">
    <location>
        <begin position="6"/>
        <end position="21"/>
    </location>
</feature>
<dbReference type="EMBL" id="CAVN010000095">
    <property type="protein sequence ID" value="CDF58215.1"/>
    <property type="molecule type" value="Genomic_DNA"/>
</dbReference>
<name>R7RSI6_9CLOT</name>
<dbReference type="NCBIfam" id="TIGR02849">
    <property type="entry name" value="spore_III_AD"/>
    <property type="match status" value="1"/>
</dbReference>
<evidence type="ECO:0000313" key="2">
    <source>
        <dbReference type="EMBL" id="CDF58215.1"/>
    </source>
</evidence>
<feature type="transmembrane region" description="Helical" evidence="1">
    <location>
        <begin position="33"/>
        <end position="54"/>
    </location>
</feature>
<evidence type="ECO:0000256" key="1">
    <source>
        <dbReference type="SAM" id="Phobius"/>
    </source>
</evidence>
<dbReference type="AlphaFoldDB" id="R7RSI6"/>
<dbReference type="Proteomes" id="UP000014923">
    <property type="component" value="Unassembled WGS sequence"/>
</dbReference>
<keyword evidence="3" id="KW-1185">Reference proteome</keyword>
<keyword evidence="1" id="KW-1133">Transmembrane helix</keyword>
<sequence>MEIAQIVLMALVVAIILTLLSQEKKEIAVQVSILFGIVIFFMMFTKFTAVIQAMQQLAIKANIDYTYINIVLKIIAISYIASFGIEICKDIGQSSLASKIEFAGKILILILAIPIIMAVMEMVLKLLP</sequence>
<dbReference type="RefSeq" id="WP_018662091.1">
    <property type="nucleotide sequence ID" value="NZ_HF952018.1"/>
</dbReference>
<dbReference type="OrthoDB" id="1682150at2"/>
<gene>
    <name evidence="2" type="ORF">TCEL_00261</name>
</gene>